<dbReference type="Proteomes" id="UP000030321">
    <property type="component" value="Unassembled WGS sequence"/>
</dbReference>
<accession>A0A0A1VSF2</accession>
<dbReference type="GO" id="GO:0003677">
    <property type="term" value="F:DNA binding"/>
    <property type="evidence" value="ECO:0007669"/>
    <property type="project" value="InterPro"/>
</dbReference>
<gene>
    <name evidence="1" type="ORF">N44_01228</name>
</gene>
<dbReference type="GO" id="GO:0009307">
    <property type="term" value="P:DNA restriction-modification system"/>
    <property type="evidence" value="ECO:0007669"/>
    <property type="project" value="InterPro"/>
</dbReference>
<dbReference type="InterPro" id="IPR015277">
    <property type="entry name" value="Restrct_endonuc_II_AvaI/BsoBI"/>
</dbReference>
<dbReference type="CDD" id="cd22315">
    <property type="entry name" value="BsoBI-like"/>
    <property type="match status" value="1"/>
</dbReference>
<dbReference type="EC" id="3.1.21.4" evidence="1"/>
<keyword evidence="1" id="KW-0378">Hydrolase</keyword>
<dbReference type="GO" id="GO:0009036">
    <property type="term" value="F:type II site-specific deoxyribonuclease activity"/>
    <property type="evidence" value="ECO:0007669"/>
    <property type="project" value="UniProtKB-EC"/>
</dbReference>
<dbReference type="InterPro" id="IPR011335">
    <property type="entry name" value="Restrct_endonuc-II-like"/>
</dbReference>
<dbReference type="EMBL" id="BBPA01000024">
    <property type="protein sequence ID" value="GAL92670.1"/>
    <property type="molecule type" value="Genomic_DNA"/>
</dbReference>
<dbReference type="SUPFAM" id="SSF52980">
    <property type="entry name" value="Restriction endonuclease-like"/>
    <property type="match status" value="1"/>
</dbReference>
<comment type="caution">
    <text evidence="1">The sequence shown here is derived from an EMBL/GenBank/DDBJ whole genome shotgun (WGS) entry which is preliminary data.</text>
</comment>
<dbReference type="AlphaFoldDB" id="A0A0A1VSF2"/>
<dbReference type="Pfam" id="PF09194">
    <property type="entry name" value="Endonuc-BsobI"/>
    <property type="match status" value="1"/>
</dbReference>
<sequence>MEKPYLLHLNQSCDLATTYEAIRSGFIALALEKNQRATPLIAEARTLKIIAQTVNNPRDLLNIPDIQAALLTASVISDKAKNYLHPQDKVEAIQELIVNFLEPAGTNFVEELVYRFLLIRGDTLGGIMRNAGGSLAQSKFTRSLLATLRVAGIAYDWLNSSNNQWREAEEMTPNLEILVRGVSWLNNSQPRTIIYNVNVPIVNNNNIDLCLLKCDSTQLANQKIKKQTLQYPDLYIALGELKGGIDPAGADEHWKTARTALQRIDDAFRKISKHPYTFFISTAIETKMAREIYQQLETKKPQGVTKGFKGNQDKDSSQMNPKEIEWLRQPPKISICYHHSIRPVYKPA</sequence>
<name>A0A0A1VSF2_MICAE</name>
<reference evidence="2" key="1">
    <citation type="journal article" date="2015" name="Genome">
        <title>Whole Genome Sequence of the Non-Microcystin-Producing Microcystis aeruginosa Strain NIES-44.</title>
        <authorList>
            <person name="Okano K."/>
            <person name="Miyata N."/>
            <person name="Ozaki Y."/>
        </authorList>
    </citation>
    <scope>NUCLEOTIDE SEQUENCE [LARGE SCALE GENOMIC DNA]</scope>
    <source>
        <strain evidence="2">NIES-44</strain>
    </source>
</reference>
<dbReference type="InterPro" id="IPR043091">
    <property type="entry name" value="Restr_endonucII_AvaI/BsoBI_hel"/>
</dbReference>
<dbReference type="Gene3D" id="1.10.238.90">
    <property type="entry name" value="Restriction endonuclease BsobI, helical domain"/>
    <property type="match status" value="1"/>
</dbReference>
<dbReference type="Gene3D" id="3.40.91.10">
    <property type="match status" value="1"/>
</dbReference>
<dbReference type="REBASE" id="110247">
    <property type="entry name" value="Mae44ORF1229P"/>
</dbReference>
<protein>
    <submittedName>
        <fullName evidence="1">Type II restriction enzyme AvaI</fullName>
        <ecNumber evidence="1">3.1.21.4</ecNumber>
    </submittedName>
</protein>
<organism evidence="1 2">
    <name type="scientific">Microcystis aeruginosa NIES-44</name>
    <dbReference type="NCBI Taxonomy" id="449439"/>
    <lineage>
        <taxon>Bacteria</taxon>
        <taxon>Bacillati</taxon>
        <taxon>Cyanobacteriota</taxon>
        <taxon>Cyanophyceae</taxon>
        <taxon>Oscillatoriophycideae</taxon>
        <taxon>Chroococcales</taxon>
        <taxon>Microcystaceae</taxon>
        <taxon>Microcystis</taxon>
    </lineage>
</organism>
<proteinExistence type="predicted"/>
<evidence type="ECO:0000313" key="2">
    <source>
        <dbReference type="Proteomes" id="UP000030321"/>
    </source>
</evidence>
<evidence type="ECO:0000313" key="1">
    <source>
        <dbReference type="EMBL" id="GAL92670.1"/>
    </source>
</evidence>